<sequence length="377" mass="41067">MIGNIYIKGQIGNSYDENGIITKNGVELIDVVSQVQGLGEVDTINVHIDSEGGYVEVGRSIAQFLSSLGNVNTIAENLCASIATEIHLSVPLNNRFIQEGTAYIIHNPFLMNVTGDASALEEMSKNIKETESEMINNYSKATGVSKEALSGLMKIETSLTTDQCLKLNFASAIVPKQQQRAVALIYNQKQTNMKKPLMERVALAMSILKGEEIVATVERNQLAMMVETDKGILDLPFEDIQVGDPVLLEDGTMAPDGTYLTTDGATIVILDGMVTEYMEAESPELEVELELSALPTQEEMDSLMAENESLKAEIEALKLELDKANGVAETVVAKMEELAKVGSTFTPPAQATVFREVATPKTVKEQMAERKLISKNK</sequence>
<evidence type="ECO:0000313" key="2">
    <source>
        <dbReference type="EMBL" id="CAB4151505.1"/>
    </source>
</evidence>
<feature type="coiled-coil region" evidence="1">
    <location>
        <begin position="300"/>
        <end position="327"/>
    </location>
</feature>
<organism evidence="2">
    <name type="scientific">uncultured Caudovirales phage</name>
    <dbReference type="NCBI Taxonomy" id="2100421"/>
    <lineage>
        <taxon>Viruses</taxon>
        <taxon>Duplodnaviria</taxon>
        <taxon>Heunggongvirae</taxon>
        <taxon>Uroviricota</taxon>
        <taxon>Caudoviricetes</taxon>
        <taxon>Peduoviridae</taxon>
        <taxon>Maltschvirus</taxon>
        <taxon>Maltschvirus maltsch</taxon>
    </lineage>
</organism>
<dbReference type="Pfam" id="PF00574">
    <property type="entry name" value="CLP_protease"/>
    <property type="match status" value="1"/>
</dbReference>
<dbReference type="GO" id="GO:0006508">
    <property type="term" value="P:proteolysis"/>
    <property type="evidence" value="ECO:0007669"/>
    <property type="project" value="UniProtKB-KW"/>
</dbReference>
<keyword evidence="1" id="KW-0175">Coiled coil</keyword>
<evidence type="ECO:0000256" key="1">
    <source>
        <dbReference type="SAM" id="Coils"/>
    </source>
</evidence>
<accession>A0A6J5MW60</accession>
<reference evidence="2" key="1">
    <citation type="submission" date="2020-04" db="EMBL/GenBank/DDBJ databases">
        <authorList>
            <person name="Chiriac C."/>
            <person name="Salcher M."/>
            <person name="Ghai R."/>
            <person name="Kavagutti S V."/>
        </authorList>
    </citation>
    <scope>NUCLEOTIDE SEQUENCE</scope>
</reference>
<proteinExistence type="predicted"/>
<gene>
    <name evidence="2" type="ORF">UFOVP598_24</name>
</gene>
<keyword evidence="2" id="KW-0378">Hydrolase</keyword>
<protein>
    <submittedName>
        <fullName evidence="2">Clp protease proteolytic subunit /Translocation-enhancing protein TepA</fullName>
    </submittedName>
</protein>
<name>A0A6J5MW60_9CAUD</name>
<dbReference type="InterPro" id="IPR029045">
    <property type="entry name" value="ClpP/crotonase-like_dom_sf"/>
</dbReference>
<keyword evidence="2" id="KW-0645">Protease</keyword>
<dbReference type="Gene3D" id="3.90.226.10">
    <property type="entry name" value="2-enoyl-CoA Hydratase, Chain A, domain 1"/>
    <property type="match status" value="1"/>
</dbReference>
<dbReference type="GO" id="GO:0008233">
    <property type="term" value="F:peptidase activity"/>
    <property type="evidence" value="ECO:0007669"/>
    <property type="project" value="UniProtKB-KW"/>
</dbReference>
<dbReference type="SUPFAM" id="SSF52096">
    <property type="entry name" value="ClpP/crotonase"/>
    <property type="match status" value="1"/>
</dbReference>
<dbReference type="EMBL" id="LR796559">
    <property type="protein sequence ID" value="CAB4151505.1"/>
    <property type="molecule type" value="Genomic_DNA"/>
</dbReference>
<dbReference type="InterPro" id="IPR023562">
    <property type="entry name" value="ClpP/TepA"/>
</dbReference>